<protein>
    <recommendedName>
        <fullName evidence="2">Restriction endonuclease</fullName>
    </recommendedName>
</protein>
<accession>A4SC82</accession>
<sequence>MMTIPPSYFKEYRQSIGFSSQTAAKSYLAGKDLSAEVDYSYIDVLNLRIQEILVRINEVVDCSLKRDDMDGFCEKNIFHPYQIILKEGLLPQLNNQGRRPEDVLFSWLRGYAICEYFIPAFSGIFSVSLESISQIGDDDLKNVETFKRTPKADLEFHLAGTRLRMEVQSGFTGINDIKEHKVREARRVFEEKGIKTICTHIDLFNGQVAFVELDQIAENDANFVTRQQMEGQSVLSIDPNYFKWSLLDTLPQLEELELEI</sequence>
<name>A4SC82_CHLPM</name>
<reference evidence="1" key="1">
    <citation type="submission" date="2007-03" db="EMBL/GenBank/DDBJ databases">
        <title>Complete sequence of Prosthecochloris vibrioformis DSM 265.</title>
        <authorList>
            <consortium name="US DOE Joint Genome Institute"/>
            <person name="Copeland A."/>
            <person name="Lucas S."/>
            <person name="Lapidus A."/>
            <person name="Barry K."/>
            <person name="Detter J.C."/>
            <person name="Glavina del Rio T."/>
            <person name="Hammon N."/>
            <person name="Israni S."/>
            <person name="Pitluck S."/>
            <person name="Schmutz J."/>
            <person name="Larimer F."/>
            <person name="Land M."/>
            <person name="Hauser L."/>
            <person name="Mikhailova N."/>
            <person name="Li T."/>
            <person name="Overmann J."/>
            <person name="Schuster S.C."/>
            <person name="Bryant D.A."/>
            <person name="Richardson P."/>
        </authorList>
    </citation>
    <scope>NUCLEOTIDE SEQUENCE [LARGE SCALE GENOMIC DNA]</scope>
    <source>
        <strain evidence="1">DSM 265</strain>
    </source>
</reference>
<evidence type="ECO:0008006" key="2">
    <source>
        <dbReference type="Google" id="ProtNLM"/>
    </source>
</evidence>
<evidence type="ECO:0000313" key="1">
    <source>
        <dbReference type="EMBL" id="ABP36091.1"/>
    </source>
</evidence>
<dbReference type="AlphaFoldDB" id="A4SC82"/>
<proteinExistence type="predicted"/>
<dbReference type="KEGG" id="pvi:Cvib_0063"/>
<organism evidence="1">
    <name type="scientific">Chlorobium phaeovibrioides (strain DSM 265 / 1930)</name>
    <name type="common">Prosthecochloris vibrioformis (strain DSM 265)</name>
    <dbReference type="NCBI Taxonomy" id="290318"/>
    <lineage>
        <taxon>Bacteria</taxon>
        <taxon>Pseudomonadati</taxon>
        <taxon>Chlorobiota</taxon>
        <taxon>Chlorobiia</taxon>
        <taxon>Chlorobiales</taxon>
        <taxon>Chlorobiaceae</taxon>
        <taxon>Chlorobium/Pelodictyon group</taxon>
        <taxon>Chlorobium</taxon>
    </lineage>
</organism>
<dbReference type="REBASE" id="15029">
    <property type="entry name" value="PviORF62P"/>
</dbReference>
<dbReference type="HOGENOM" id="CLU_097108_0_0_10"/>
<gene>
    <name evidence="1" type="ordered locus">Cvib_0063</name>
</gene>
<dbReference type="STRING" id="290318.Cvib_0063"/>
<dbReference type="EMBL" id="CP000607">
    <property type="protein sequence ID" value="ABP36091.1"/>
    <property type="molecule type" value="Genomic_DNA"/>
</dbReference>